<evidence type="ECO:0000259" key="3">
    <source>
        <dbReference type="PROSITE" id="PS50887"/>
    </source>
</evidence>
<dbReference type="PANTHER" id="PTHR45138:SF9">
    <property type="entry name" value="DIGUANYLATE CYCLASE DGCM-RELATED"/>
    <property type="match status" value="1"/>
</dbReference>
<organism evidence="4 5">
    <name type="scientific">Paenibacillus thiaminolyticus</name>
    <name type="common">Bacillus thiaminolyticus</name>
    <dbReference type="NCBI Taxonomy" id="49283"/>
    <lineage>
        <taxon>Bacteria</taxon>
        <taxon>Bacillati</taxon>
        <taxon>Bacillota</taxon>
        <taxon>Bacilli</taxon>
        <taxon>Bacillales</taxon>
        <taxon>Paenibacillaceae</taxon>
        <taxon>Paenibacillus</taxon>
    </lineage>
</organism>
<dbReference type="InterPro" id="IPR050469">
    <property type="entry name" value="Diguanylate_Cyclase"/>
</dbReference>
<dbReference type="InterPro" id="IPR043128">
    <property type="entry name" value="Rev_trsase/Diguanyl_cyclase"/>
</dbReference>
<dbReference type="CDD" id="cd01949">
    <property type="entry name" value="GGDEF"/>
    <property type="match status" value="1"/>
</dbReference>
<feature type="transmembrane region" description="Helical" evidence="2">
    <location>
        <begin position="145"/>
        <end position="162"/>
    </location>
</feature>
<comment type="caution">
    <text evidence="4">The sequence shown here is derived from an EMBL/GenBank/DDBJ whole genome shotgun (WGS) entry which is preliminary data.</text>
</comment>
<name>A0A3A3GI72_PANTH</name>
<protein>
    <submittedName>
        <fullName evidence="4">GGDEF domain-containing protein</fullName>
    </submittedName>
</protein>
<dbReference type="PROSITE" id="PS50887">
    <property type="entry name" value="GGDEF"/>
    <property type="match status" value="1"/>
</dbReference>
<dbReference type="PANTHER" id="PTHR45138">
    <property type="entry name" value="REGULATORY COMPONENTS OF SENSORY TRANSDUCTION SYSTEM"/>
    <property type="match status" value="1"/>
</dbReference>
<dbReference type="InterPro" id="IPR000160">
    <property type="entry name" value="GGDEF_dom"/>
</dbReference>
<dbReference type="AlphaFoldDB" id="A0A3A3GI72"/>
<evidence type="ECO:0000256" key="1">
    <source>
        <dbReference type="SAM" id="MobiDB-lite"/>
    </source>
</evidence>
<evidence type="ECO:0000313" key="4">
    <source>
        <dbReference type="EMBL" id="RJG22816.1"/>
    </source>
</evidence>
<feature type="transmembrane region" description="Helical" evidence="2">
    <location>
        <begin position="87"/>
        <end position="105"/>
    </location>
</feature>
<sequence>MELSIAMNRLFTPEFSGSTAVAVTSACMMYILFIMLLMTVRLYSRQRSGAYILFIAALLLIAFERTLNLTDYEWFPGWSDQYGIGRTSLQAFSFLLMNLAVLRLYKRSNRRMRMYALTALLLLAGAAALSLILAEQYGMSAKPTWPLIVYHMTFTVFCYFWIGPRAGQRVKYAFTLLVNFLMNLSSAVNSIYFGGMSALLFYLEHGLPLVYFTLMFFILFERVVEHLQRTYRSSITDGLTQLYNRRYLFKAMQSYAQKEAAVSLIFCDIDNFKRLNDTQGHDKADDELKLVSAIIREEVEEAGIPGRFGGEELVALIVDPYARVEQLAENIRRRVEAETSVTVSVGHSTLRSGMTPEELVREADQAMYHSKTTGKNRVTDYETIGSPRRRKRASTGGGH</sequence>
<feature type="transmembrane region" description="Helical" evidence="2">
    <location>
        <begin position="199"/>
        <end position="220"/>
    </location>
</feature>
<keyword evidence="2" id="KW-0812">Transmembrane</keyword>
<dbReference type="GO" id="GO:1902201">
    <property type="term" value="P:negative regulation of bacterial-type flagellum-dependent cell motility"/>
    <property type="evidence" value="ECO:0007669"/>
    <property type="project" value="TreeGrafter"/>
</dbReference>
<feature type="transmembrane region" description="Helical" evidence="2">
    <location>
        <begin position="50"/>
        <end position="67"/>
    </location>
</feature>
<keyword evidence="2" id="KW-0472">Membrane</keyword>
<gene>
    <name evidence="4" type="ORF">DQX05_16440</name>
</gene>
<reference evidence="4 5" key="1">
    <citation type="submission" date="2018-09" db="EMBL/GenBank/DDBJ databases">
        <title>Paenibacillus SK2017-BO5.</title>
        <authorList>
            <person name="Piskunova J.V."/>
            <person name="Dubiley S.A."/>
            <person name="Severinov K.V."/>
        </authorList>
    </citation>
    <scope>NUCLEOTIDE SEQUENCE [LARGE SCALE GENOMIC DNA]</scope>
    <source>
        <strain evidence="4 5">BO5</strain>
    </source>
</reference>
<proteinExistence type="predicted"/>
<evidence type="ECO:0000256" key="2">
    <source>
        <dbReference type="SAM" id="Phobius"/>
    </source>
</evidence>
<dbReference type="Proteomes" id="UP000266177">
    <property type="component" value="Unassembled WGS sequence"/>
</dbReference>
<feature type="transmembrane region" description="Helical" evidence="2">
    <location>
        <begin position="174"/>
        <end position="193"/>
    </location>
</feature>
<dbReference type="SMART" id="SM00267">
    <property type="entry name" value="GGDEF"/>
    <property type="match status" value="1"/>
</dbReference>
<dbReference type="EMBL" id="QYZD01000014">
    <property type="protein sequence ID" value="RJG22816.1"/>
    <property type="molecule type" value="Genomic_DNA"/>
</dbReference>
<dbReference type="NCBIfam" id="TIGR00254">
    <property type="entry name" value="GGDEF"/>
    <property type="match status" value="1"/>
</dbReference>
<dbReference type="GO" id="GO:0005886">
    <property type="term" value="C:plasma membrane"/>
    <property type="evidence" value="ECO:0007669"/>
    <property type="project" value="TreeGrafter"/>
</dbReference>
<dbReference type="InterPro" id="IPR029787">
    <property type="entry name" value="Nucleotide_cyclase"/>
</dbReference>
<dbReference type="Pfam" id="PF00990">
    <property type="entry name" value="GGDEF"/>
    <property type="match status" value="1"/>
</dbReference>
<evidence type="ECO:0000313" key="5">
    <source>
        <dbReference type="Proteomes" id="UP000266177"/>
    </source>
</evidence>
<feature type="region of interest" description="Disordered" evidence="1">
    <location>
        <begin position="368"/>
        <end position="399"/>
    </location>
</feature>
<feature type="transmembrane region" description="Helical" evidence="2">
    <location>
        <begin position="20"/>
        <end position="38"/>
    </location>
</feature>
<accession>A0A3A3GI72</accession>
<keyword evidence="2" id="KW-1133">Transmembrane helix</keyword>
<dbReference type="GO" id="GO:0052621">
    <property type="term" value="F:diguanylate cyclase activity"/>
    <property type="evidence" value="ECO:0007669"/>
    <property type="project" value="TreeGrafter"/>
</dbReference>
<dbReference type="Gene3D" id="3.30.70.270">
    <property type="match status" value="1"/>
</dbReference>
<feature type="domain" description="GGDEF" evidence="3">
    <location>
        <begin position="260"/>
        <end position="383"/>
    </location>
</feature>
<feature type="transmembrane region" description="Helical" evidence="2">
    <location>
        <begin position="114"/>
        <end position="133"/>
    </location>
</feature>
<dbReference type="SUPFAM" id="SSF55073">
    <property type="entry name" value="Nucleotide cyclase"/>
    <property type="match status" value="1"/>
</dbReference>
<dbReference type="GO" id="GO:0043709">
    <property type="term" value="P:cell adhesion involved in single-species biofilm formation"/>
    <property type="evidence" value="ECO:0007669"/>
    <property type="project" value="TreeGrafter"/>
</dbReference>
<dbReference type="OrthoDB" id="9759607at2"/>